<evidence type="ECO:0000313" key="2">
    <source>
        <dbReference type="Proteomes" id="UP000887116"/>
    </source>
</evidence>
<comment type="caution">
    <text evidence="1">The sequence shown here is derived from an EMBL/GenBank/DDBJ whole genome shotgun (WGS) entry which is preliminary data.</text>
</comment>
<dbReference type="EMBL" id="BMAO01027689">
    <property type="protein sequence ID" value="GFR18912.1"/>
    <property type="molecule type" value="Genomic_DNA"/>
</dbReference>
<dbReference type="Proteomes" id="UP000887116">
    <property type="component" value="Unassembled WGS sequence"/>
</dbReference>
<evidence type="ECO:0000313" key="1">
    <source>
        <dbReference type="EMBL" id="GFR18912.1"/>
    </source>
</evidence>
<name>A0A8X6LSE3_TRICU</name>
<accession>A0A8X6LSE3</accession>
<keyword evidence="2" id="KW-1185">Reference proteome</keyword>
<dbReference type="AlphaFoldDB" id="A0A8X6LSE3"/>
<protein>
    <submittedName>
        <fullName evidence="1">Uncharacterized protein</fullName>
    </submittedName>
</protein>
<proteinExistence type="predicted"/>
<reference evidence="1" key="1">
    <citation type="submission" date="2020-07" db="EMBL/GenBank/DDBJ databases">
        <title>Multicomponent nature underlies the extraordinary mechanical properties of spider dragline silk.</title>
        <authorList>
            <person name="Kono N."/>
            <person name="Nakamura H."/>
            <person name="Mori M."/>
            <person name="Yoshida Y."/>
            <person name="Ohtoshi R."/>
            <person name="Malay A.D."/>
            <person name="Moran D.A.P."/>
            <person name="Tomita M."/>
            <person name="Numata K."/>
            <person name="Arakawa K."/>
        </authorList>
    </citation>
    <scope>NUCLEOTIDE SEQUENCE</scope>
</reference>
<organism evidence="1 2">
    <name type="scientific">Trichonephila clavata</name>
    <name type="common">Joro spider</name>
    <name type="synonym">Nephila clavata</name>
    <dbReference type="NCBI Taxonomy" id="2740835"/>
    <lineage>
        <taxon>Eukaryota</taxon>
        <taxon>Metazoa</taxon>
        <taxon>Ecdysozoa</taxon>
        <taxon>Arthropoda</taxon>
        <taxon>Chelicerata</taxon>
        <taxon>Arachnida</taxon>
        <taxon>Araneae</taxon>
        <taxon>Araneomorphae</taxon>
        <taxon>Entelegynae</taxon>
        <taxon>Araneoidea</taxon>
        <taxon>Nephilidae</taxon>
        <taxon>Trichonephila</taxon>
    </lineage>
</organism>
<sequence>MTVSVNPKINPDPFALPFLTVIPNPCAVSDPAVRADPPAICPDLTTLSFLENAATALHQLCYLFGIRDSFDYRLSLYQLILKYYIPESFLTACF</sequence>
<gene>
    <name evidence="1" type="ORF">TNCT_611731</name>
</gene>